<dbReference type="AlphaFoldDB" id="A0A1M5VLD4"/>
<dbReference type="RefSeq" id="WP_073197374.1">
    <property type="nucleotide sequence ID" value="NZ_FQXO01000063.1"/>
</dbReference>
<evidence type="ECO:0000313" key="1">
    <source>
        <dbReference type="EMBL" id="SHH75864.1"/>
    </source>
</evidence>
<dbReference type="OrthoDB" id="1956276at2"/>
<evidence type="ECO:0000313" key="2">
    <source>
        <dbReference type="Proteomes" id="UP000183967"/>
    </source>
</evidence>
<gene>
    <name evidence="1" type="ORF">SAMN02745135_01991</name>
</gene>
<keyword evidence="2" id="KW-1185">Reference proteome</keyword>
<accession>A0A1M5VLD4</accession>
<sequence length="95" mass="10745">MKDNIKRINLCFNLNNERAKKAYNTIQEYNAKTAFVISAVLAFIENKDEINKEIIKEAVKEALRESGAKIELQKESRSKETGGIPDDVFNLLSGL</sequence>
<reference evidence="2" key="1">
    <citation type="submission" date="2016-11" db="EMBL/GenBank/DDBJ databases">
        <authorList>
            <person name="Varghese N."/>
            <person name="Submissions S."/>
        </authorList>
    </citation>
    <scope>NUCLEOTIDE SEQUENCE [LARGE SCALE GENOMIC DNA]</scope>
    <source>
        <strain evidence="2">DSM 13643</strain>
    </source>
</reference>
<organism evidence="1 2">
    <name type="scientific">Caloranaerobacter azorensis DSM 13643</name>
    <dbReference type="NCBI Taxonomy" id="1121264"/>
    <lineage>
        <taxon>Bacteria</taxon>
        <taxon>Bacillati</taxon>
        <taxon>Bacillota</taxon>
        <taxon>Tissierellia</taxon>
        <taxon>Tissierellales</taxon>
        <taxon>Thermohalobacteraceae</taxon>
        <taxon>Caloranaerobacter</taxon>
    </lineage>
</organism>
<name>A0A1M5VLD4_9FIRM</name>
<dbReference type="Proteomes" id="UP000183967">
    <property type="component" value="Unassembled WGS sequence"/>
</dbReference>
<proteinExistence type="predicted"/>
<dbReference type="EMBL" id="FQXO01000063">
    <property type="protein sequence ID" value="SHH75864.1"/>
    <property type="molecule type" value="Genomic_DNA"/>
</dbReference>
<protein>
    <submittedName>
        <fullName evidence="1">Uncharacterized protein</fullName>
    </submittedName>
</protein>